<dbReference type="InterPro" id="IPR014996">
    <property type="entry name" value="AcaB"/>
</dbReference>
<proteinExistence type="predicted"/>
<evidence type="ECO:0000313" key="3">
    <source>
        <dbReference type="Proteomes" id="UP000514462"/>
    </source>
</evidence>
<reference evidence="3" key="1">
    <citation type="submission" date="2020-06" db="EMBL/GenBank/DDBJ databases">
        <title>REHAB project genomes.</title>
        <authorList>
            <person name="Shaw L.P."/>
        </authorList>
    </citation>
    <scope>NUCLEOTIDE SEQUENCE [LARGE SCALE GENOMIC DNA]</scope>
    <source>
        <strain evidence="3">RHBSTW-00938</strain>
        <plasmid evidence="3">prhbstw-00938_2</plasmid>
    </source>
</reference>
<sequence>MSSKPDEQQKEKQASCGPGTSGRLASSLNIELHSHYAILIWDGRPQRQRQGASNEKVRPSIMSMPQAIRLAGNIYQASAADNPYADEIMCRLEEAIDTATVKIREAVQWVERQVAALPASVSMTDVKAESPLNVGVFSRSPLGYRCVWLLVGYDELAMKVFQAWHYGLISRQRRDELLSQGGHLIRKIYGILRPWRPFSVTRQDIESRTPEGQKAIDRLGEPDPEIMSGKRRSSFSPPLQKRSS</sequence>
<dbReference type="NCBIfam" id="TIGR03761">
    <property type="entry name" value="ICE_PFL4669"/>
    <property type="match status" value="1"/>
</dbReference>
<dbReference type="Pfam" id="PF08900">
    <property type="entry name" value="AcaB"/>
    <property type="match status" value="1"/>
</dbReference>
<dbReference type="Proteomes" id="UP000514462">
    <property type="component" value="Plasmid pRHBSTW-00938_2"/>
</dbReference>
<feature type="compositionally biased region" description="Polar residues" evidence="1">
    <location>
        <begin position="234"/>
        <end position="244"/>
    </location>
</feature>
<dbReference type="EMBL" id="CP055905">
    <property type="protein sequence ID" value="QMR42899.1"/>
    <property type="molecule type" value="Genomic_DNA"/>
</dbReference>
<geneLocation type="plasmid" evidence="3">
    <name>prhbstw-00938_2</name>
</geneLocation>
<accession>A0AAP9R2K6</accession>
<feature type="compositionally biased region" description="Basic and acidic residues" evidence="1">
    <location>
        <begin position="1"/>
        <end position="13"/>
    </location>
</feature>
<dbReference type="RefSeq" id="WP_182015671.1">
    <property type="nucleotide sequence ID" value="NZ_CP055905.1"/>
</dbReference>
<protein>
    <submittedName>
        <fullName evidence="2">TIGR03761 family integrating conjugative element protein</fullName>
    </submittedName>
</protein>
<feature type="region of interest" description="Disordered" evidence="1">
    <location>
        <begin position="204"/>
        <end position="244"/>
    </location>
</feature>
<feature type="compositionally biased region" description="Basic and acidic residues" evidence="1">
    <location>
        <begin position="204"/>
        <end position="221"/>
    </location>
</feature>
<dbReference type="AlphaFoldDB" id="A0AAP9R2K6"/>
<organism evidence="2 3">
    <name type="scientific">Klebsiella aerogenes</name>
    <name type="common">Enterobacter aerogenes</name>
    <dbReference type="NCBI Taxonomy" id="548"/>
    <lineage>
        <taxon>Bacteria</taxon>
        <taxon>Pseudomonadati</taxon>
        <taxon>Pseudomonadota</taxon>
        <taxon>Gammaproteobacteria</taxon>
        <taxon>Enterobacterales</taxon>
        <taxon>Enterobacteriaceae</taxon>
        <taxon>Klebsiella/Raoultella group</taxon>
        <taxon>Klebsiella</taxon>
    </lineage>
</organism>
<feature type="region of interest" description="Disordered" evidence="1">
    <location>
        <begin position="1"/>
        <end position="22"/>
    </location>
</feature>
<evidence type="ECO:0000313" key="2">
    <source>
        <dbReference type="EMBL" id="QMR42899.1"/>
    </source>
</evidence>
<name>A0AAP9R2K6_KLEAE</name>
<gene>
    <name evidence="2" type="ORF">HV331_25630</name>
</gene>
<evidence type="ECO:0000256" key="1">
    <source>
        <dbReference type="SAM" id="MobiDB-lite"/>
    </source>
</evidence>
<keyword evidence="2" id="KW-0614">Plasmid</keyword>